<dbReference type="Pfam" id="PF22794">
    <property type="entry name" value="jr-ZPR1"/>
    <property type="match status" value="2"/>
</dbReference>
<dbReference type="PANTHER" id="PTHR10876:SF0">
    <property type="entry name" value="ZINC FINGER PROTEIN ZPR1"/>
    <property type="match status" value="1"/>
</dbReference>
<dbReference type="InterPro" id="IPR042451">
    <property type="entry name" value="ZPR1_A/B_dom"/>
</dbReference>
<feature type="compositionally biased region" description="Basic and acidic residues" evidence="5">
    <location>
        <begin position="353"/>
        <end position="371"/>
    </location>
</feature>
<proteinExistence type="inferred from homology"/>
<dbReference type="OrthoDB" id="308464at2759"/>
<dbReference type="GO" id="GO:0005634">
    <property type="term" value="C:nucleus"/>
    <property type="evidence" value="ECO:0007669"/>
    <property type="project" value="TreeGrafter"/>
</dbReference>
<dbReference type="InterPro" id="IPR004457">
    <property type="entry name" value="Znf_ZPR1"/>
</dbReference>
<keyword evidence="2" id="KW-0479">Metal-binding</keyword>
<evidence type="ECO:0000256" key="1">
    <source>
        <dbReference type="ARBA" id="ARBA00008354"/>
    </source>
</evidence>
<organism evidence="7 8">
    <name type="scientific">Nannochloropsis salina CCMP1776</name>
    <dbReference type="NCBI Taxonomy" id="1027361"/>
    <lineage>
        <taxon>Eukaryota</taxon>
        <taxon>Sar</taxon>
        <taxon>Stramenopiles</taxon>
        <taxon>Ochrophyta</taxon>
        <taxon>Eustigmatophyceae</taxon>
        <taxon>Eustigmatales</taxon>
        <taxon>Monodopsidaceae</taxon>
        <taxon>Microchloropsis</taxon>
        <taxon>Microchloropsis salina</taxon>
    </lineage>
</organism>
<reference evidence="7 8" key="1">
    <citation type="submission" date="2019-01" db="EMBL/GenBank/DDBJ databases">
        <title>Nuclear Genome Assembly of the Microalgal Biofuel strain Nannochloropsis salina CCMP1776.</title>
        <authorList>
            <person name="Hovde B."/>
        </authorList>
    </citation>
    <scope>NUCLEOTIDE SEQUENCE [LARGE SCALE GENOMIC DNA]</scope>
    <source>
        <strain evidence="7 8">CCMP1776</strain>
    </source>
</reference>
<gene>
    <name evidence="7" type="ORF">NSK_005303</name>
</gene>
<sequence length="371" mass="40282">MEPEDLNRQVDDYIARLALSMRGEEGTLPFTFILDDPAGNSHIENPTAPRLDPKLRVVFYERTPSQDLMVGLQPTEEARMAGRVDDAKPEHKAFAPKSFEGIDRLLAAGKGKGKEGGGEGGEGEEDLLGRKEAIVFHQGGGAIPPQGVLTCLLVEGQDDLARDVLKGDTAGIHIPELELEITQAKTLPPSLPPSLPPFPLGSLGGFFTSVEGLLGKIREHLQEGNPFGMGDSAVKHHLGEEEGKEGGGGKAEGKTLQERFRVFMRRLDDLVEGRSFPFTLELRDPLGNSFISFQGDSPAADTRLTTESYTRSWDEDEQLGLHDMATEGFETGYEGQGGKESLRSTLQTHPHVHGGDHPIHFTRGCDDGART</sequence>
<dbReference type="InterPro" id="IPR056180">
    <property type="entry name" value="ZPR1_jr_dom"/>
</dbReference>
<evidence type="ECO:0000256" key="2">
    <source>
        <dbReference type="ARBA" id="ARBA00022723"/>
    </source>
</evidence>
<dbReference type="GO" id="GO:0008270">
    <property type="term" value="F:zinc ion binding"/>
    <property type="evidence" value="ECO:0007669"/>
    <property type="project" value="UniProtKB-KW"/>
</dbReference>
<evidence type="ECO:0000256" key="4">
    <source>
        <dbReference type="ARBA" id="ARBA00022833"/>
    </source>
</evidence>
<keyword evidence="4" id="KW-0862">Zinc</keyword>
<evidence type="ECO:0000313" key="8">
    <source>
        <dbReference type="Proteomes" id="UP000355283"/>
    </source>
</evidence>
<name>A0A4D9D461_9STRA</name>
<dbReference type="EMBL" id="SDOX01000038">
    <property type="protein sequence ID" value="TFJ83398.1"/>
    <property type="molecule type" value="Genomic_DNA"/>
</dbReference>
<feature type="region of interest" description="Disordered" evidence="5">
    <location>
        <begin position="349"/>
        <end position="371"/>
    </location>
</feature>
<keyword evidence="3" id="KW-0863">Zinc-finger</keyword>
<keyword evidence="8" id="KW-1185">Reference proteome</keyword>
<dbReference type="Proteomes" id="UP000355283">
    <property type="component" value="Unassembled WGS sequence"/>
</dbReference>
<evidence type="ECO:0000313" key="7">
    <source>
        <dbReference type="EMBL" id="TFJ83398.1"/>
    </source>
</evidence>
<dbReference type="SMART" id="SM00709">
    <property type="entry name" value="Zpr1"/>
    <property type="match status" value="1"/>
</dbReference>
<evidence type="ECO:0000256" key="3">
    <source>
        <dbReference type="ARBA" id="ARBA00022771"/>
    </source>
</evidence>
<protein>
    <recommendedName>
        <fullName evidence="6">Zinc finger ZPR1-type domain-containing protein</fullName>
    </recommendedName>
</protein>
<evidence type="ECO:0000259" key="6">
    <source>
        <dbReference type="SMART" id="SM00709"/>
    </source>
</evidence>
<feature type="domain" description="Zinc finger ZPR1-type" evidence="6">
    <location>
        <begin position="120"/>
        <end position="293"/>
    </location>
</feature>
<comment type="caution">
    <text evidence="7">The sequence shown here is derived from an EMBL/GenBank/DDBJ whole genome shotgun (WGS) entry which is preliminary data.</text>
</comment>
<dbReference type="PANTHER" id="PTHR10876">
    <property type="entry name" value="ZINC FINGER PROTEIN ZPR1"/>
    <property type="match status" value="1"/>
</dbReference>
<dbReference type="Gene3D" id="2.60.120.1040">
    <property type="entry name" value="ZPR1, A/B domain"/>
    <property type="match status" value="2"/>
</dbReference>
<comment type="similarity">
    <text evidence="1">Belongs to the ZPR1 family.</text>
</comment>
<accession>A0A4D9D461</accession>
<dbReference type="AlphaFoldDB" id="A0A4D9D461"/>
<evidence type="ECO:0000256" key="5">
    <source>
        <dbReference type="SAM" id="MobiDB-lite"/>
    </source>
</evidence>
<dbReference type="InterPro" id="IPR040141">
    <property type="entry name" value="ZPR1"/>
</dbReference>